<keyword evidence="1" id="KW-0813">Transport</keyword>
<evidence type="ECO:0008006" key="7">
    <source>
        <dbReference type="Google" id="ProtNLM"/>
    </source>
</evidence>
<dbReference type="OrthoDB" id="40048at2157"/>
<dbReference type="RefSeq" id="WP_020962478.1">
    <property type="nucleotide sequence ID" value="NC_022093.1"/>
</dbReference>
<evidence type="ECO:0000313" key="5">
    <source>
        <dbReference type="EMBL" id="AGT35173.1"/>
    </source>
</evidence>
<dbReference type="InterPro" id="IPR051782">
    <property type="entry name" value="ABC_Transporter_VariousFunc"/>
</dbReference>
<gene>
    <name evidence="5" type="ORF">N186_04070</name>
</gene>
<keyword evidence="3" id="KW-0067">ATP-binding</keyword>
<name>S5ZDR8_9CREN</name>
<dbReference type="PANTHER" id="PTHR42939:SF1">
    <property type="entry name" value="ABC TRANSPORTER ATP-BINDING PROTEIN ALBC-RELATED"/>
    <property type="match status" value="1"/>
</dbReference>
<dbReference type="AlphaFoldDB" id="S5ZDR8"/>
<organism evidence="5 6">
    <name type="scientific">Thermofilum adornatum</name>
    <dbReference type="NCBI Taxonomy" id="1365176"/>
    <lineage>
        <taxon>Archaea</taxon>
        <taxon>Thermoproteota</taxon>
        <taxon>Thermoprotei</taxon>
        <taxon>Thermofilales</taxon>
        <taxon>Thermofilaceae</taxon>
        <taxon>Thermofilum</taxon>
    </lineage>
</organism>
<protein>
    <recommendedName>
        <fullName evidence="7">ABC transporter domain-containing protein</fullName>
    </recommendedName>
</protein>
<keyword evidence="2" id="KW-0547">Nucleotide-binding</keyword>
<dbReference type="HOGENOM" id="CLU_1340789_0_0_2"/>
<dbReference type="GO" id="GO:0005524">
    <property type="term" value="F:ATP binding"/>
    <property type="evidence" value="ECO:0007669"/>
    <property type="project" value="UniProtKB-KW"/>
</dbReference>
<dbReference type="GeneID" id="16573459"/>
<keyword evidence="4" id="KW-1133">Transmembrane helix</keyword>
<evidence type="ECO:0000256" key="4">
    <source>
        <dbReference type="SAM" id="Phobius"/>
    </source>
</evidence>
<dbReference type="eggNOG" id="arCOG00208">
    <property type="taxonomic scope" value="Archaea"/>
</dbReference>
<keyword evidence="4" id="KW-0812">Transmembrane</keyword>
<evidence type="ECO:0000256" key="3">
    <source>
        <dbReference type="ARBA" id="ARBA00022840"/>
    </source>
</evidence>
<dbReference type="Gene3D" id="3.40.50.300">
    <property type="entry name" value="P-loop containing nucleotide triphosphate hydrolases"/>
    <property type="match status" value="1"/>
</dbReference>
<dbReference type="KEGG" id="thb:N186_04070"/>
<sequence length="204" mass="22782">MSFLGVLLGFLPTIIYYVAYYPGLKSLHDSDVYHGDCLEFFWDVVGVKGLGSKLLPNLSSGQKQLVQLMQGLCRVSKIKVLDEAFSHLDPVNVDAVGSYIARELKADVVLSIHVPEEAEWLGEYFIVLRDGRVAWRGTLEDLARENIYEVYVRGHVPEGLEVVASLGYVALVRASEDVLFELNSRGVIRGFRRAGVRVYYAGRA</sequence>
<dbReference type="SUPFAM" id="SSF52540">
    <property type="entry name" value="P-loop containing nucleoside triphosphate hydrolases"/>
    <property type="match status" value="1"/>
</dbReference>
<dbReference type="PANTHER" id="PTHR42939">
    <property type="entry name" value="ABC TRANSPORTER ATP-BINDING PROTEIN ALBC-RELATED"/>
    <property type="match status" value="1"/>
</dbReference>
<reference evidence="5 6" key="1">
    <citation type="journal article" date="2013" name="Genome Announc.">
        <title>Complete Genomic Sequence of 'Thermofilum adornatus' Strain 1910bT, a Hyperthermophilic Anaerobic Organotrophic Crenarchaeon.</title>
        <authorList>
            <person name="Dominova I.N."/>
            <person name="Kublanov I.V."/>
            <person name="Podosokorskaya O.A."/>
            <person name="Derbikova K.S."/>
            <person name="Patrushev M.V."/>
            <person name="Toshchakov S.V."/>
        </authorList>
    </citation>
    <scope>NUCLEOTIDE SEQUENCE [LARGE SCALE GENOMIC DNA]</scope>
    <source>
        <strain evidence="6">1910b</strain>
    </source>
</reference>
<dbReference type="EMBL" id="CP006646">
    <property type="protein sequence ID" value="AGT35173.1"/>
    <property type="molecule type" value="Genomic_DNA"/>
</dbReference>
<dbReference type="Proteomes" id="UP000015543">
    <property type="component" value="Chromosome"/>
</dbReference>
<proteinExistence type="predicted"/>
<evidence type="ECO:0000256" key="2">
    <source>
        <dbReference type="ARBA" id="ARBA00022741"/>
    </source>
</evidence>
<keyword evidence="4" id="KW-0472">Membrane</keyword>
<feature type="transmembrane region" description="Helical" evidence="4">
    <location>
        <begin position="6"/>
        <end position="24"/>
    </location>
</feature>
<evidence type="ECO:0000313" key="6">
    <source>
        <dbReference type="Proteomes" id="UP000015543"/>
    </source>
</evidence>
<accession>S5ZDR8</accession>
<keyword evidence="6" id="KW-1185">Reference proteome</keyword>
<dbReference type="PATRIC" id="fig|1365176.7.peg.800"/>
<dbReference type="InterPro" id="IPR027417">
    <property type="entry name" value="P-loop_NTPase"/>
</dbReference>
<evidence type="ECO:0000256" key="1">
    <source>
        <dbReference type="ARBA" id="ARBA00022448"/>
    </source>
</evidence>